<name>A0A1M7LPX9_XYLRU</name>
<evidence type="ECO:0000313" key="1">
    <source>
        <dbReference type="EMBL" id="SHM80233.1"/>
    </source>
</evidence>
<gene>
    <name evidence="1" type="ORF">SAMN04488494_2653</name>
</gene>
<sequence>MAQLNTILSSLMRDIIMAQHEANLYSYALREQYGREGKVKDFQLPGAVLGDIEMELNYGILNTSDSNEQYSFRFEKFNKFMKALSTAAAKKIIHVITDYVLTNGLQTPEGSKFFDKLKKQDETYQEYLQYIINVIVASYDGMAYELIDHKSGRPDQEAILNRISETVNKELVNDTESSKVLFNDADGSARKAMAQRITAELKSIIETACMNRKFKRTKSFPVINVAVTADELSTMPKESIHTCKLRFTPTTCNIRCDDNDDTVIPSASIEDIIK</sequence>
<protein>
    <submittedName>
        <fullName evidence="1">Uncharacterized protein</fullName>
    </submittedName>
</protein>
<dbReference type="RefSeq" id="WP_139294853.1">
    <property type="nucleotide sequence ID" value="NZ_FOLF01000005.1"/>
</dbReference>
<dbReference type="Proteomes" id="UP000184280">
    <property type="component" value="Unassembled WGS sequence"/>
</dbReference>
<organism evidence="1 2">
    <name type="scientific">Xylanibacter ruminicola</name>
    <name type="common">Prevotella ruminicola</name>
    <dbReference type="NCBI Taxonomy" id="839"/>
    <lineage>
        <taxon>Bacteria</taxon>
        <taxon>Pseudomonadati</taxon>
        <taxon>Bacteroidota</taxon>
        <taxon>Bacteroidia</taxon>
        <taxon>Bacteroidales</taxon>
        <taxon>Prevotellaceae</taxon>
        <taxon>Xylanibacter</taxon>
    </lineage>
</organism>
<dbReference type="OrthoDB" id="1072038at2"/>
<proteinExistence type="predicted"/>
<accession>A0A1M7LPX9</accession>
<dbReference type="EMBL" id="FRCJ01000006">
    <property type="protein sequence ID" value="SHM80233.1"/>
    <property type="molecule type" value="Genomic_DNA"/>
</dbReference>
<dbReference type="AlphaFoldDB" id="A0A1M7LPX9"/>
<evidence type="ECO:0000313" key="2">
    <source>
        <dbReference type="Proteomes" id="UP000184280"/>
    </source>
</evidence>
<reference evidence="1 2" key="1">
    <citation type="submission" date="2016-11" db="EMBL/GenBank/DDBJ databases">
        <authorList>
            <person name="Jaros S."/>
            <person name="Januszkiewicz K."/>
            <person name="Wedrychowicz H."/>
        </authorList>
    </citation>
    <scope>NUCLEOTIDE SEQUENCE [LARGE SCALE GENOMIC DNA]</scope>
    <source>
        <strain evidence="1 2">BPI-34</strain>
    </source>
</reference>